<evidence type="ECO:0000313" key="4">
    <source>
        <dbReference type="EMBL" id="STY98776.1"/>
    </source>
</evidence>
<dbReference type="AlphaFoldDB" id="A0A378QD00"/>
<dbReference type="InterPro" id="IPR002525">
    <property type="entry name" value="Transp_IS110-like_N"/>
</dbReference>
<feature type="domain" description="Transposase IS110-like N-terminal" evidence="2">
    <location>
        <begin position="5"/>
        <end position="158"/>
    </location>
</feature>
<dbReference type="PANTHER" id="PTHR33055">
    <property type="entry name" value="TRANSPOSASE FOR INSERTION SEQUENCE ELEMENT IS1111A"/>
    <property type="match status" value="1"/>
</dbReference>
<dbReference type="EMBL" id="UGQC01000001">
    <property type="protein sequence ID" value="STY98776.1"/>
    <property type="molecule type" value="Genomic_DNA"/>
</dbReference>
<evidence type="ECO:0000259" key="3">
    <source>
        <dbReference type="Pfam" id="PF02371"/>
    </source>
</evidence>
<reference evidence="4 5" key="1">
    <citation type="submission" date="2018-06" db="EMBL/GenBank/DDBJ databases">
        <authorList>
            <consortium name="Pathogen Informatics"/>
            <person name="Doyle S."/>
        </authorList>
    </citation>
    <scope>NUCLEOTIDE SEQUENCE [LARGE SCALE GENOMIC DNA]</scope>
    <source>
        <strain evidence="4 5">NCTC7911</strain>
    </source>
</reference>
<dbReference type="Pfam" id="PF01548">
    <property type="entry name" value="DEDD_Tnp_IS110"/>
    <property type="match status" value="1"/>
</dbReference>
<evidence type="ECO:0000256" key="1">
    <source>
        <dbReference type="SAM" id="Coils"/>
    </source>
</evidence>
<dbReference type="GO" id="GO:0004803">
    <property type="term" value="F:transposase activity"/>
    <property type="evidence" value="ECO:0007669"/>
    <property type="project" value="InterPro"/>
</dbReference>
<dbReference type="InterPro" id="IPR047650">
    <property type="entry name" value="Transpos_IS110"/>
</dbReference>
<dbReference type="PANTHER" id="PTHR33055:SF3">
    <property type="entry name" value="PUTATIVE TRANSPOSASE FOR IS117-RELATED"/>
    <property type="match status" value="1"/>
</dbReference>
<feature type="coiled-coil region" evidence="1">
    <location>
        <begin position="130"/>
        <end position="157"/>
    </location>
</feature>
<protein>
    <submittedName>
        <fullName evidence="4">Transposase IS116/IS110/IS902 family</fullName>
    </submittedName>
</protein>
<gene>
    <name evidence="4" type="ORF">NCTC7911_00139</name>
</gene>
<evidence type="ECO:0000259" key="2">
    <source>
        <dbReference type="Pfam" id="PF01548"/>
    </source>
</evidence>
<dbReference type="NCBIfam" id="NF033542">
    <property type="entry name" value="transpos_IS110"/>
    <property type="match status" value="1"/>
</dbReference>
<feature type="domain" description="Transposase IS116/IS110/IS902 C-terminal" evidence="3">
    <location>
        <begin position="203"/>
        <end position="287"/>
    </location>
</feature>
<dbReference type="Proteomes" id="UP000254107">
    <property type="component" value="Unassembled WGS sequence"/>
</dbReference>
<name>A0A378QD00_MORLA</name>
<dbReference type="GO" id="GO:0003677">
    <property type="term" value="F:DNA binding"/>
    <property type="evidence" value="ECO:0007669"/>
    <property type="project" value="InterPro"/>
</dbReference>
<sequence length="333" mass="37701">MIHYIGIDISKAKFDVAFINPSTNKVKTKVFNNNKAGFDLLLAWLKTNVSNHLDEPHIILEATGVYHEHLSEFLDDNNNIKQSIVNPSYVRKFADSLGVIHKTDKKDSIILSRYGYSHKPEVWVAPSIEAKQLKALLARLEALKEDLQREQNRQELLLSPNLPDLVKASMQTVINVLQEQIAKPTKDIDDFVDKHPSLKQDKTLLETIDGIGSVIAKEVVCLIHTKQFKKASQMASFLGLIPKQRQSGVFKGATKLSKQGQVSLRAKLYMSAMSAIRYNSTIKAFYERLQQNGKTKMQALCACMRKLVHICFGVIKTQTPFEQQVSLSEFVRY</sequence>
<keyword evidence="5" id="KW-1185">Reference proteome</keyword>
<evidence type="ECO:0000313" key="5">
    <source>
        <dbReference type="Proteomes" id="UP000254107"/>
    </source>
</evidence>
<proteinExistence type="predicted"/>
<organism evidence="4 5">
    <name type="scientific">Moraxella lacunata</name>
    <dbReference type="NCBI Taxonomy" id="477"/>
    <lineage>
        <taxon>Bacteria</taxon>
        <taxon>Pseudomonadati</taxon>
        <taxon>Pseudomonadota</taxon>
        <taxon>Gammaproteobacteria</taxon>
        <taxon>Moraxellales</taxon>
        <taxon>Moraxellaceae</taxon>
        <taxon>Moraxella</taxon>
    </lineage>
</organism>
<dbReference type="Pfam" id="PF02371">
    <property type="entry name" value="Transposase_20"/>
    <property type="match status" value="1"/>
</dbReference>
<dbReference type="InterPro" id="IPR003346">
    <property type="entry name" value="Transposase_20"/>
</dbReference>
<dbReference type="GO" id="GO:0006313">
    <property type="term" value="P:DNA transposition"/>
    <property type="evidence" value="ECO:0007669"/>
    <property type="project" value="InterPro"/>
</dbReference>
<keyword evidence="1" id="KW-0175">Coiled coil</keyword>
<accession>A0A378QD00</accession>